<accession>A0AA97AQU8</accession>
<evidence type="ECO:0000313" key="1">
    <source>
        <dbReference type="EMBL" id="WNZ24198.1"/>
    </source>
</evidence>
<name>A0AA97AQU8_9CYAN</name>
<proteinExistence type="predicted"/>
<protein>
    <submittedName>
        <fullName evidence="1">Uncharacterized protein</fullName>
    </submittedName>
</protein>
<reference evidence="1" key="1">
    <citation type="submission" date="2020-05" db="EMBL/GenBank/DDBJ databases">
        <authorList>
            <person name="Zhu T."/>
            <person name="Keshari N."/>
            <person name="Lu X."/>
        </authorList>
    </citation>
    <scope>NUCLEOTIDE SEQUENCE</scope>
    <source>
        <strain evidence="1">NK1-12</strain>
    </source>
</reference>
<dbReference type="EMBL" id="CP053586">
    <property type="protein sequence ID" value="WNZ24198.1"/>
    <property type="molecule type" value="Genomic_DNA"/>
</dbReference>
<organism evidence="1">
    <name type="scientific">Leptolyngbya sp. NK1-12</name>
    <dbReference type="NCBI Taxonomy" id="2547451"/>
    <lineage>
        <taxon>Bacteria</taxon>
        <taxon>Bacillati</taxon>
        <taxon>Cyanobacteriota</taxon>
        <taxon>Cyanophyceae</taxon>
        <taxon>Leptolyngbyales</taxon>
        <taxon>Leptolyngbyaceae</taxon>
        <taxon>Leptolyngbya group</taxon>
        <taxon>Leptolyngbya</taxon>
    </lineage>
</organism>
<dbReference type="RefSeq" id="WP_035997030.1">
    <property type="nucleotide sequence ID" value="NZ_CP053586.1"/>
</dbReference>
<gene>
    <name evidence="1" type="ORF">HJG54_15945</name>
</gene>
<sequence>MCIFFNELPDEQQNTVRAIFADPPPDILWLNVLILFDVLHSESHVSNGFLCVALNLHQEMRRGIFPYSGQQGCISRHTVNELRNYLRGVGVEPN</sequence>
<dbReference type="AlphaFoldDB" id="A0AA97AQU8"/>